<protein>
    <submittedName>
        <fullName evidence="2">DNA-binding ribbon-helix-helix protein</fullName>
    </submittedName>
</protein>
<sequence length="102" mass="10940">MTDDTKAARTVRLAVDLTAAPVRRVVRLNGRRTSVALEPVMWEGLEAIAAREGLDSVAALLSHLDQIARGPDGKPPVNLTSVVRVYVAAYYRAAAEPDDGTL</sequence>
<organism evidence="2 3">
    <name type="scientific">Azospirillum picis</name>
    <dbReference type="NCBI Taxonomy" id="488438"/>
    <lineage>
        <taxon>Bacteria</taxon>
        <taxon>Pseudomonadati</taxon>
        <taxon>Pseudomonadota</taxon>
        <taxon>Alphaproteobacteria</taxon>
        <taxon>Rhodospirillales</taxon>
        <taxon>Azospirillaceae</taxon>
        <taxon>Azospirillum</taxon>
    </lineage>
</organism>
<dbReference type="InterPro" id="IPR027373">
    <property type="entry name" value="RHH_dom"/>
</dbReference>
<dbReference type="Proteomes" id="UP001244552">
    <property type="component" value="Unassembled WGS sequence"/>
</dbReference>
<gene>
    <name evidence="2" type="ORF">QO018_006075</name>
</gene>
<dbReference type="GO" id="GO:0003677">
    <property type="term" value="F:DNA binding"/>
    <property type="evidence" value="ECO:0007669"/>
    <property type="project" value="UniProtKB-KW"/>
</dbReference>
<feature type="domain" description="Ribbon-helix-helix" evidence="1">
    <location>
        <begin position="22"/>
        <end position="91"/>
    </location>
</feature>
<evidence type="ECO:0000259" key="1">
    <source>
        <dbReference type="Pfam" id="PF13467"/>
    </source>
</evidence>
<proteinExistence type="predicted"/>
<comment type="caution">
    <text evidence="2">The sequence shown here is derived from an EMBL/GenBank/DDBJ whole genome shotgun (WGS) entry which is preliminary data.</text>
</comment>
<dbReference type="InterPro" id="IPR038268">
    <property type="entry name" value="RHH_sf"/>
</dbReference>
<evidence type="ECO:0000313" key="3">
    <source>
        <dbReference type="Proteomes" id="UP001244552"/>
    </source>
</evidence>
<name>A0ABU0MUM5_9PROT</name>
<dbReference type="RefSeq" id="WP_209990874.1">
    <property type="nucleotide sequence ID" value="NZ_JAGINO010000037.1"/>
</dbReference>
<dbReference type="Pfam" id="PF13467">
    <property type="entry name" value="RHH_4"/>
    <property type="match status" value="1"/>
</dbReference>
<reference evidence="2 3" key="1">
    <citation type="submission" date="2023-07" db="EMBL/GenBank/DDBJ databases">
        <title>Genomic Encyclopedia of Type Strains, Phase IV (KMG-IV): sequencing the most valuable type-strain genomes for metagenomic binning, comparative biology and taxonomic classification.</title>
        <authorList>
            <person name="Goeker M."/>
        </authorList>
    </citation>
    <scope>NUCLEOTIDE SEQUENCE [LARGE SCALE GENOMIC DNA]</scope>
    <source>
        <strain evidence="2 3">DSM 19922</strain>
    </source>
</reference>
<dbReference type="EMBL" id="JAUSVU010000039">
    <property type="protein sequence ID" value="MDQ0537175.1"/>
    <property type="molecule type" value="Genomic_DNA"/>
</dbReference>
<evidence type="ECO:0000313" key="2">
    <source>
        <dbReference type="EMBL" id="MDQ0537175.1"/>
    </source>
</evidence>
<accession>A0ABU0MUM5</accession>
<dbReference type="Gene3D" id="1.10.3990.20">
    <property type="entry name" value="protein bp1543"/>
    <property type="match status" value="1"/>
</dbReference>
<keyword evidence="3" id="KW-1185">Reference proteome</keyword>
<keyword evidence="2" id="KW-0238">DNA-binding</keyword>